<keyword evidence="6 8" id="KW-0012">Acyltransferase</keyword>
<feature type="domain" description="Gcp-like" evidence="9">
    <location>
        <begin position="28"/>
        <end position="312"/>
    </location>
</feature>
<dbReference type="Proteomes" id="UP001321804">
    <property type="component" value="Chromosome"/>
</dbReference>
<protein>
    <recommendedName>
        <fullName evidence="8">tRNA N6-adenosine threonylcarbamoyltransferase</fullName>
        <ecNumber evidence="8">2.3.1.234</ecNumber>
    </recommendedName>
    <alternativeName>
        <fullName evidence="8">N6-L-threonylcarbamoyladenine synthase</fullName>
        <shortName evidence="8">t(6)A synthase</shortName>
    </alternativeName>
    <alternativeName>
        <fullName evidence="8">t(6)A37 threonylcarbamoyladenosine biosynthesis protein TsaD</fullName>
    </alternativeName>
    <alternativeName>
        <fullName evidence="8">tRNA threonylcarbamoyladenosine biosynthesis protein TsaD</fullName>
    </alternativeName>
</protein>
<dbReference type="NCBIfam" id="TIGR03723">
    <property type="entry name" value="T6A_TsaD_YgjD"/>
    <property type="match status" value="1"/>
</dbReference>
<keyword evidence="5 8" id="KW-0408">Iron</keyword>
<feature type="binding site" evidence="8">
    <location>
        <position position="184"/>
    </location>
    <ligand>
        <name>substrate</name>
    </ligand>
</feature>
<keyword evidence="2 8" id="KW-0808">Transferase</keyword>
<evidence type="ECO:0000256" key="1">
    <source>
        <dbReference type="ARBA" id="ARBA00022490"/>
    </source>
</evidence>
<evidence type="ECO:0000256" key="5">
    <source>
        <dbReference type="ARBA" id="ARBA00023004"/>
    </source>
</evidence>
<dbReference type="FunFam" id="3.30.420.40:FF:000012">
    <property type="entry name" value="tRNA N6-adenosine threonylcarbamoyltransferase"/>
    <property type="match status" value="1"/>
</dbReference>
<dbReference type="GO" id="GO:0061711">
    <property type="term" value="F:tRNA N(6)-L-threonylcarbamoyladenine synthase activity"/>
    <property type="evidence" value="ECO:0007669"/>
    <property type="project" value="UniProtKB-EC"/>
</dbReference>
<dbReference type="InterPro" id="IPR043129">
    <property type="entry name" value="ATPase_NBD"/>
</dbReference>
<keyword evidence="11" id="KW-1185">Reference proteome</keyword>
<gene>
    <name evidence="8 10" type="primary">tsaD</name>
    <name evidence="10" type="ORF">KIMC2_12140</name>
</gene>
<dbReference type="PANTHER" id="PTHR11735">
    <property type="entry name" value="TRNA N6-ADENOSINE THREONYLCARBAMOYLTRANSFERASE"/>
    <property type="match status" value="1"/>
</dbReference>
<feature type="binding site" evidence="8">
    <location>
        <position position="116"/>
    </location>
    <ligand>
        <name>Fe cation</name>
        <dbReference type="ChEBI" id="CHEBI:24875"/>
    </ligand>
</feature>
<dbReference type="GO" id="GO:0005737">
    <property type="term" value="C:cytoplasm"/>
    <property type="evidence" value="ECO:0007669"/>
    <property type="project" value="UniProtKB-SubCell"/>
</dbReference>
<reference evidence="10 11" key="1">
    <citation type="journal article" date="2023" name="Microbiol. Spectr.">
        <title>Symbiosis of Carpenter Bees with Uncharacterized Lactic Acid Bacteria Showing NAD Auxotrophy.</title>
        <authorList>
            <person name="Kawasaki S."/>
            <person name="Ozawa K."/>
            <person name="Mori T."/>
            <person name="Yamamoto A."/>
            <person name="Ito M."/>
            <person name="Ohkuma M."/>
            <person name="Sakamoto M."/>
            <person name="Matsutani M."/>
        </authorList>
    </citation>
    <scope>NUCLEOTIDE SEQUENCE [LARGE SCALE GENOMIC DNA]</scope>
    <source>
        <strain evidence="10 11">KimC2</strain>
    </source>
</reference>
<feature type="binding site" evidence="8">
    <location>
        <position position="120"/>
    </location>
    <ligand>
        <name>Fe cation</name>
        <dbReference type="ChEBI" id="CHEBI:24875"/>
    </ligand>
</feature>
<dbReference type="InterPro" id="IPR022450">
    <property type="entry name" value="TsaD"/>
</dbReference>
<dbReference type="Pfam" id="PF00814">
    <property type="entry name" value="TsaD"/>
    <property type="match status" value="1"/>
</dbReference>
<evidence type="ECO:0000313" key="10">
    <source>
        <dbReference type="EMBL" id="BDR56652.1"/>
    </source>
</evidence>
<accession>A0AAU9DIN2</accession>
<evidence type="ECO:0000256" key="3">
    <source>
        <dbReference type="ARBA" id="ARBA00022694"/>
    </source>
</evidence>
<dbReference type="SUPFAM" id="SSF53067">
    <property type="entry name" value="Actin-like ATPase domain"/>
    <property type="match status" value="1"/>
</dbReference>
<dbReference type="Gene3D" id="3.30.420.40">
    <property type="match status" value="2"/>
</dbReference>
<keyword evidence="4 8" id="KW-0479">Metal-binding</keyword>
<evidence type="ECO:0000256" key="6">
    <source>
        <dbReference type="ARBA" id="ARBA00023315"/>
    </source>
</evidence>
<keyword evidence="1 8" id="KW-0963">Cytoplasm</keyword>
<dbReference type="EMBL" id="AP026801">
    <property type="protein sequence ID" value="BDR56652.1"/>
    <property type="molecule type" value="Genomic_DNA"/>
</dbReference>
<sequence length="340" mass="36717">MKNNKQIILGIESSCDETSVGIVADGHELLANVITSQINSHRRFGGVVPEVASRHHVEYIDYCIEQAMKNADLKFSDLDGIAATYGPGLAGCLMVGLTAGKMLAARLDLPFYGVNHMAGHIYSAAINHEIKFPALALLVSGGHTEFVYLKDELSFEILGTTLDDAVGEAYDKIGRLIGFNYPAGKTIDQAAQKGELTYDLPRPMLYTHDLNFSFSGIKTAVRELVEKEKRQDTLNVNNLAASFQNAVVDVLTAKTKKALEQVDVQELIIGGGVAANSLLKSRMTELISNDFPDCQLTIPPARLCGDNGAMVAAFGSVLAKHQEVSDLTLDSNPSLSFRTA</sequence>
<comment type="function">
    <text evidence="8">Required for the formation of a threonylcarbamoyl group on adenosine at position 37 (t(6)A37) in tRNAs that read codons beginning with adenine. Is involved in the transfer of the threonylcarbamoyl moiety of threonylcarbamoyl-AMP (TC-AMP) to the N6 group of A37, together with TsaE and TsaB. TsaD likely plays a direct catalytic role in this reaction.</text>
</comment>
<dbReference type="KEGG" id="xak:KIMC2_12140"/>
<comment type="catalytic activity">
    <reaction evidence="7 8">
        <text>L-threonylcarbamoyladenylate + adenosine(37) in tRNA = N(6)-L-threonylcarbamoyladenosine(37) in tRNA + AMP + H(+)</text>
        <dbReference type="Rhea" id="RHEA:37059"/>
        <dbReference type="Rhea" id="RHEA-COMP:10162"/>
        <dbReference type="Rhea" id="RHEA-COMP:10163"/>
        <dbReference type="ChEBI" id="CHEBI:15378"/>
        <dbReference type="ChEBI" id="CHEBI:73682"/>
        <dbReference type="ChEBI" id="CHEBI:74411"/>
        <dbReference type="ChEBI" id="CHEBI:74418"/>
        <dbReference type="ChEBI" id="CHEBI:456215"/>
        <dbReference type="EC" id="2.3.1.234"/>
    </reaction>
</comment>
<dbReference type="RefSeq" id="WP_317694973.1">
    <property type="nucleotide sequence ID" value="NZ_AP026801.1"/>
</dbReference>
<feature type="binding site" evidence="8">
    <location>
        <position position="276"/>
    </location>
    <ligand>
        <name>substrate</name>
    </ligand>
</feature>
<dbReference type="EC" id="2.3.1.234" evidence="8"/>
<feature type="binding site" evidence="8">
    <location>
        <position position="188"/>
    </location>
    <ligand>
        <name>substrate</name>
    </ligand>
</feature>
<feature type="binding site" evidence="8">
    <location>
        <position position="171"/>
    </location>
    <ligand>
        <name>substrate</name>
    </ligand>
</feature>
<organism evidence="10 11">
    <name type="scientific">Xylocopilactobacillus apis</name>
    <dbReference type="NCBI Taxonomy" id="2932183"/>
    <lineage>
        <taxon>Bacteria</taxon>
        <taxon>Bacillati</taxon>
        <taxon>Bacillota</taxon>
        <taxon>Bacilli</taxon>
        <taxon>Lactobacillales</taxon>
        <taxon>Lactobacillaceae</taxon>
        <taxon>Xylocopilactobacillus</taxon>
    </lineage>
</organism>
<feature type="binding site" evidence="8">
    <location>
        <begin position="138"/>
        <end position="142"/>
    </location>
    <ligand>
        <name>substrate</name>
    </ligand>
</feature>
<dbReference type="HAMAP" id="MF_01445">
    <property type="entry name" value="TsaD"/>
    <property type="match status" value="1"/>
</dbReference>
<dbReference type="GO" id="GO:0002949">
    <property type="term" value="P:tRNA threonylcarbamoyladenosine modification"/>
    <property type="evidence" value="ECO:0007669"/>
    <property type="project" value="UniProtKB-UniRule"/>
</dbReference>
<evidence type="ECO:0000256" key="8">
    <source>
        <dbReference type="HAMAP-Rule" id="MF_01445"/>
    </source>
</evidence>
<evidence type="ECO:0000313" key="11">
    <source>
        <dbReference type="Proteomes" id="UP001321804"/>
    </source>
</evidence>
<comment type="cofactor">
    <cofactor evidence="8">
        <name>Fe(2+)</name>
        <dbReference type="ChEBI" id="CHEBI:29033"/>
    </cofactor>
    <text evidence="8">Binds 1 Fe(2+) ion per subunit.</text>
</comment>
<evidence type="ECO:0000256" key="4">
    <source>
        <dbReference type="ARBA" id="ARBA00022723"/>
    </source>
</evidence>
<dbReference type="FunFam" id="3.30.420.40:FF:000040">
    <property type="entry name" value="tRNA N6-adenosine threonylcarbamoyltransferase"/>
    <property type="match status" value="1"/>
</dbReference>
<evidence type="ECO:0000256" key="7">
    <source>
        <dbReference type="ARBA" id="ARBA00048117"/>
    </source>
</evidence>
<dbReference type="GO" id="GO:0005506">
    <property type="term" value="F:iron ion binding"/>
    <property type="evidence" value="ECO:0007669"/>
    <property type="project" value="UniProtKB-UniRule"/>
</dbReference>
<name>A0AAU9DIN2_9LACO</name>
<proteinExistence type="inferred from homology"/>
<dbReference type="PANTHER" id="PTHR11735:SF6">
    <property type="entry name" value="TRNA N6-ADENOSINE THREONYLCARBAMOYLTRANSFERASE, MITOCHONDRIAL"/>
    <property type="match status" value="1"/>
</dbReference>
<evidence type="ECO:0000259" key="9">
    <source>
        <dbReference type="Pfam" id="PF00814"/>
    </source>
</evidence>
<evidence type="ECO:0000256" key="2">
    <source>
        <dbReference type="ARBA" id="ARBA00022679"/>
    </source>
</evidence>
<dbReference type="InterPro" id="IPR017861">
    <property type="entry name" value="KAE1/TsaD"/>
</dbReference>
<dbReference type="NCBIfam" id="TIGR00329">
    <property type="entry name" value="gcp_kae1"/>
    <property type="match status" value="1"/>
</dbReference>
<dbReference type="PRINTS" id="PR00789">
    <property type="entry name" value="OSIALOPTASE"/>
</dbReference>
<feature type="binding site" evidence="8">
    <location>
        <position position="306"/>
    </location>
    <ligand>
        <name>Fe cation</name>
        <dbReference type="ChEBI" id="CHEBI:24875"/>
    </ligand>
</feature>
<comment type="subcellular location">
    <subcellularLocation>
        <location evidence="8">Cytoplasm</location>
    </subcellularLocation>
</comment>
<dbReference type="CDD" id="cd24133">
    <property type="entry name" value="ASKHA_NBD_TsaD_bac"/>
    <property type="match status" value="1"/>
</dbReference>
<dbReference type="AlphaFoldDB" id="A0AAU9DIN2"/>
<dbReference type="InterPro" id="IPR000905">
    <property type="entry name" value="Gcp-like_dom"/>
</dbReference>
<keyword evidence="3 8" id="KW-0819">tRNA processing</keyword>
<comment type="similarity">
    <text evidence="8">Belongs to the KAE1 / TsaD family.</text>
</comment>